<evidence type="ECO:0000256" key="3">
    <source>
        <dbReference type="ARBA" id="ARBA00022553"/>
    </source>
</evidence>
<dbReference type="InterPro" id="IPR003661">
    <property type="entry name" value="HisK_dim/P_dom"/>
</dbReference>
<dbReference type="GO" id="GO:0016301">
    <property type="term" value="F:kinase activity"/>
    <property type="evidence" value="ECO:0007669"/>
    <property type="project" value="UniProtKB-KW"/>
</dbReference>
<feature type="transmembrane region" description="Helical" evidence="4">
    <location>
        <begin position="241"/>
        <end position="264"/>
    </location>
</feature>
<evidence type="ECO:0000313" key="7">
    <source>
        <dbReference type="EMBL" id="NRT21332.1"/>
    </source>
</evidence>
<accession>A0ABX2FY52</accession>
<dbReference type="InterPro" id="IPR036097">
    <property type="entry name" value="HisK_dim/P_sf"/>
</dbReference>
<dbReference type="SUPFAM" id="SSF47384">
    <property type="entry name" value="Homodimeric domain of signal transducing histidine kinase"/>
    <property type="match status" value="1"/>
</dbReference>
<dbReference type="PANTHER" id="PTHR43065:SF42">
    <property type="entry name" value="TWO-COMPONENT SENSOR PPRA"/>
    <property type="match status" value="1"/>
</dbReference>
<dbReference type="SMART" id="SM00388">
    <property type="entry name" value="HisKA"/>
    <property type="match status" value="1"/>
</dbReference>
<feature type="transmembrane region" description="Helical" evidence="4">
    <location>
        <begin position="359"/>
        <end position="379"/>
    </location>
</feature>
<evidence type="ECO:0000256" key="1">
    <source>
        <dbReference type="ARBA" id="ARBA00000085"/>
    </source>
</evidence>
<keyword evidence="7" id="KW-0418">Kinase</keyword>
<keyword evidence="4" id="KW-0472">Membrane</keyword>
<keyword evidence="7" id="KW-0808">Transferase</keyword>
<feature type="transmembrane region" description="Helical" evidence="4">
    <location>
        <begin position="303"/>
        <end position="323"/>
    </location>
</feature>
<dbReference type="EMBL" id="JABSNP010000031">
    <property type="protein sequence ID" value="NRT21332.1"/>
    <property type="molecule type" value="Genomic_DNA"/>
</dbReference>
<feature type="signal peptide" evidence="5">
    <location>
        <begin position="1"/>
        <end position="20"/>
    </location>
</feature>
<keyword evidence="3" id="KW-0597">Phosphoprotein</keyword>
<dbReference type="InterPro" id="IPR008979">
    <property type="entry name" value="Galactose-bd-like_sf"/>
</dbReference>
<gene>
    <name evidence="7" type="ORF">HNP98_004179</name>
</gene>
<keyword evidence="5" id="KW-0732">Signal</keyword>
<dbReference type="InterPro" id="IPR003594">
    <property type="entry name" value="HATPase_dom"/>
</dbReference>
<dbReference type="Gene3D" id="1.10.287.130">
    <property type="match status" value="1"/>
</dbReference>
<comment type="catalytic activity">
    <reaction evidence="1">
        <text>ATP + protein L-histidine = ADP + protein N-phospho-L-histidine.</text>
        <dbReference type="EC" id="2.7.13.3"/>
    </reaction>
</comment>
<dbReference type="Gene3D" id="2.60.120.260">
    <property type="entry name" value="Galactose-binding domain-like"/>
    <property type="match status" value="1"/>
</dbReference>
<protein>
    <recommendedName>
        <fullName evidence="2">histidine kinase</fullName>
        <ecNumber evidence="2">2.7.13.3</ecNumber>
    </recommendedName>
</protein>
<name>A0ABX2FY52_9BACT</name>
<dbReference type="InterPro" id="IPR036890">
    <property type="entry name" value="HATPase_C_sf"/>
</dbReference>
<evidence type="ECO:0000256" key="4">
    <source>
        <dbReference type="SAM" id="Phobius"/>
    </source>
</evidence>
<dbReference type="PANTHER" id="PTHR43065">
    <property type="entry name" value="SENSOR HISTIDINE KINASE"/>
    <property type="match status" value="1"/>
</dbReference>
<reference evidence="7 8" key="1">
    <citation type="submission" date="2020-05" db="EMBL/GenBank/DDBJ databases">
        <title>Genomic Encyclopedia of Type Strains, Phase IV (KMG-V): Genome sequencing to study the core and pangenomes of soil and plant-associated prokaryotes.</title>
        <authorList>
            <person name="Whitman W."/>
        </authorList>
    </citation>
    <scope>NUCLEOTIDE SEQUENCE [LARGE SCALE GENOMIC DNA]</scope>
    <source>
        <strain evidence="7 8">9A</strain>
    </source>
</reference>
<feature type="domain" description="Histidine kinase" evidence="6">
    <location>
        <begin position="489"/>
        <end position="726"/>
    </location>
</feature>
<feature type="transmembrane region" description="Helical" evidence="4">
    <location>
        <begin position="270"/>
        <end position="296"/>
    </location>
</feature>
<feature type="transmembrane region" description="Helical" evidence="4">
    <location>
        <begin position="211"/>
        <end position="229"/>
    </location>
</feature>
<dbReference type="PRINTS" id="PR00344">
    <property type="entry name" value="BCTRLSENSOR"/>
</dbReference>
<dbReference type="Proteomes" id="UP000779507">
    <property type="component" value="Unassembled WGS sequence"/>
</dbReference>
<dbReference type="Gene3D" id="3.30.565.10">
    <property type="entry name" value="Histidine kinase-like ATPase, C-terminal domain"/>
    <property type="match status" value="1"/>
</dbReference>
<keyword evidence="8" id="KW-1185">Reference proteome</keyword>
<dbReference type="CDD" id="cd00082">
    <property type="entry name" value="HisKA"/>
    <property type="match status" value="1"/>
</dbReference>
<sequence length="726" mass="78670">MKHLLLLLLLLLTLPTWLRAAPAQPKPGVSPPPDTAVLRISRLPATGGLLLQKGWRYRPGDDPAWARPDFDDSRWDTLDPTRPRRELPRAAQTGISWLRLRFRLGDSLRRHDLLVNAGERGAIEVYLNGRLVQRHGVINADPARVVARGRFPQPGQVPAGGPAEQVLAVRYAPWQPPLLAGVDRAPQLIVVLCSPQAFWQGQAREKDNARVYLVLLGFSALLALLHYAFYRYNPAQRANRYFARFALAAALASLAGYGAVALAFDSQMPYIVVLFAANALASMTGLWAVRALYALFNRQPGRLYAALWVAYAGLVLLLALANAHPATTYLWAGMSILFTAEEVRLTVRAVRQRRRGAWIIAVGFAGGLLAALAYVGVLLLPVSLLVANVCIAAVFVLPALGISLFLAREFALDAGLLLIKLGEVERLSAQTIAQEQDKQALLAAQNDTLEQQVQQRTGELQRSLTDLRATQAQLIQKEKMASLGELTAGIAHEIQNPLNFVNNFSEVSGELVAELKEAQAAGDAAEVAALADDLAQNLGKIGHHGRRAAAIVKGMLEHSRTSTGERQPTDLNALADEYFRIAYQGLRAKDERFNATLETDFAPGLPAVPAVGADVGRVLLNLFANAFYAVQQRQQAGEAGYVPTVMVSTQRVGAQVEIRVQDNGTGMSEAVQQKIFQPFFTTKPTGEGTGLGLSLSHDIIAQGHGGTLRVESQPGQGTTFTITLPA</sequence>
<dbReference type="InterPro" id="IPR004358">
    <property type="entry name" value="Sig_transdc_His_kin-like_C"/>
</dbReference>
<proteinExistence type="predicted"/>
<feature type="transmembrane region" description="Helical" evidence="4">
    <location>
        <begin position="385"/>
        <end position="407"/>
    </location>
</feature>
<dbReference type="SMART" id="SM00387">
    <property type="entry name" value="HATPase_c"/>
    <property type="match status" value="1"/>
</dbReference>
<feature type="chain" id="PRO_5045657826" description="histidine kinase" evidence="5">
    <location>
        <begin position="21"/>
        <end position="726"/>
    </location>
</feature>
<keyword evidence="4" id="KW-0812">Transmembrane</keyword>
<dbReference type="InterPro" id="IPR005467">
    <property type="entry name" value="His_kinase_dom"/>
</dbReference>
<dbReference type="SUPFAM" id="SSF49785">
    <property type="entry name" value="Galactose-binding domain-like"/>
    <property type="match status" value="1"/>
</dbReference>
<dbReference type="RefSeq" id="WP_246275259.1">
    <property type="nucleotide sequence ID" value="NZ_JABSNP010000031.1"/>
</dbReference>
<dbReference type="SUPFAM" id="SSF55874">
    <property type="entry name" value="ATPase domain of HSP90 chaperone/DNA topoisomerase II/histidine kinase"/>
    <property type="match status" value="1"/>
</dbReference>
<evidence type="ECO:0000256" key="2">
    <source>
        <dbReference type="ARBA" id="ARBA00012438"/>
    </source>
</evidence>
<keyword evidence="4" id="KW-1133">Transmembrane helix</keyword>
<dbReference type="EC" id="2.7.13.3" evidence="2"/>
<evidence type="ECO:0000313" key="8">
    <source>
        <dbReference type="Proteomes" id="UP000779507"/>
    </source>
</evidence>
<organism evidence="7 8">
    <name type="scientific">Hymenobacter caeli</name>
    <dbReference type="NCBI Taxonomy" id="2735894"/>
    <lineage>
        <taxon>Bacteria</taxon>
        <taxon>Pseudomonadati</taxon>
        <taxon>Bacteroidota</taxon>
        <taxon>Cytophagia</taxon>
        <taxon>Cytophagales</taxon>
        <taxon>Hymenobacteraceae</taxon>
        <taxon>Hymenobacter</taxon>
    </lineage>
</organism>
<comment type="caution">
    <text evidence="7">The sequence shown here is derived from an EMBL/GenBank/DDBJ whole genome shotgun (WGS) entry which is preliminary data.</text>
</comment>
<evidence type="ECO:0000256" key="5">
    <source>
        <dbReference type="SAM" id="SignalP"/>
    </source>
</evidence>
<evidence type="ECO:0000259" key="6">
    <source>
        <dbReference type="PROSITE" id="PS50109"/>
    </source>
</evidence>
<dbReference type="Pfam" id="PF02518">
    <property type="entry name" value="HATPase_c"/>
    <property type="match status" value="1"/>
</dbReference>
<dbReference type="PROSITE" id="PS50109">
    <property type="entry name" value="HIS_KIN"/>
    <property type="match status" value="1"/>
</dbReference>